<comment type="similarity">
    <text evidence="4">Belongs to the NMD3 family.</text>
</comment>
<proteinExistence type="inferred from homology"/>
<keyword evidence="4" id="KW-0539">Nucleus</keyword>
<dbReference type="STRING" id="4536.A0A0E0IFS8"/>
<evidence type="ECO:0000256" key="2">
    <source>
        <dbReference type="ARBA" id="ARBA00022980"/>
    </source>
</evidence>
<dbReference type="Pfam" id="PF04981">
    <property type="entry name" value="NMD3"/>
    <property type="match status" value="1"/>
</dbReference>
<keyword evidence="2" id="KW-0689">Ribosomal protein</keyword>
<comment type="function">
    <text evidence="4">Acts as an adapter for the XPO1/CRM1-mediated export of the 60S ribosomal subunit.</text>
</comment>
<keyword evidence="4" id="KW-0653">Protein transport</keyword>
<reference evidence="7" key="2">
    <citation type="submission" date="2018-04" db="EMBL/GenBank/DDBJ databases">
        <title>OnivRS2 (Oryza nivara Reference Sequence Version 2).</title>
        <authorList>
            <person name="Zhang J."/>
            <person name="Kudrna D."/>
            <person name="Lee S."/>
            <person name="Talag J."/>
            <person name="Rajasekar S."/>
            <person name="Welchert J."/>
            <person name="Hsing Y.-I."/>
            <person name="Wing R.A."/>
        </authorList>
    </citation>
    <scope>NUCLEOTIDE SEQUENCE [LARGE SCALE GENOMIC DNA]</scope>
    <source>
        <strain evidence="7">SL10</strain>
    </source>
</reference>
<feature type="region of interest" description="Disordered" evidence="5">
    <location>
        <begin position="64"/>
        <end position="162"/>
    </location>
</feature>
<dbReference type="GO" id="GO:0005840">
    <property type="term" value="C:ribosome"/>
    <property type="evidence" value="ECO:0007669"/>
    <property type="project" value="UniProtKB-KW"/>
</dbReference>
<comment type="subcellular location">
    <subcellularLocation>
        <location evidence="4">Cytoplasm</location>
    </subcellularLocation>
    <subcellularLocation>
        <location evidence="4">Nucleus</location>
    </subcellularLocation>
</comment>
<dbReference type="AlphaFoldDB" id="A0A0E0IFS8"/>
<comment type="similarity">
    <text evidence="1">Belongs to the eukaryotic ribosomal protein eS25 family.</text>
</comment>
<dbReference type="PANTHER" id="PTHR12850">
    <property type="entry name" value="40S RIBOSOMAL PROTEIN S25"/>
    <property type="match status" value="1"/>
</dbReference>
<organism evidence="7">
    <name type="scientific">Oryza nivara</name>
    <name type="common">Indian wild rice</name>
    <name type="synonym">Oryza sativa f. spontanea</name>
    <dbReference type="NCBI Taxonomy" id="4536"/>
    <lineage>
        <taxon>Eukaryota</taxon>
        <taxon>Viridiplantae</taxon>
        <taxon>Streptophyta</taxon>
        <taxon>Embryophyta</taxon>
        <taxon>Tracheophyta</taxon>
        <taxon>Spermatophyta</taxon>
        <taxon>Magnoliopsida</taxon>
        <taxon>Liliopsida</taxon>
        <taxon>Poales</taxon>
        <taxon>Poaceae</taxon>
        <taxon>BOP clade</taxon>
        <taxon>Oryzoideae</taxon>
        <taxon>Oryzeae</taxon>
        <taxon>Oryzinae</taxon>
        <taxon>Oryza</taxon>
    </lineage>
</organism>
<name>A0A0E0IFS8_ORYNI</name>
<dbReference type="GO" id="GO:0015031">
    <property type="term" value="P:protein transport"/>
    <property type="evidence" value="ECO:0007669"/>
    <property type="project" value="UniProtKB-KW"/>
</dbReference>
<dbReference type="eggNOG" id="KOG2613">
    <property type="taxonomic scope" value="Eukaryota"/>
</dbReference>
<dbReference type="InterPro" id="IPR004977">
    <property type="entry name" value="Ribosomal_eS25"/>
</dbReference>
<feature type="domain" description="Nmd3 N-terminal" evidence="6">
    <location>
        <begin position="6"/>
        <end position="62"/>
    </location>
</feature>
<feature type="compositionally biased region" description="Basic residues" evidence="5">
    <location>
        <begin position="148"/>
        <end position="157"/>
    </location>
</feature>
<dbReference type="Gene3D" id="3.30.63.20">
    <property type="match status" value="1"/>
</dbReference>
<evidence type="ECO:0000256" key="4">
    <source>
        <dbReference type="RuleBase" id="RU364108"/>
    </source>
</evidence>
<evidence type="ECO:0000313" key="7">
    <source>
        <dbReference type="EnsemblPlants" id="ONIVA08G26590.1"/>
    </source>
</evidence>
<evidence type="ECO:0000256" key="3">
    <source>
        <dbReference type="ARBA" id="ARBA00023274"/>
    </source>
</evidence>
<keyword evidence="4" id="KW-0813">Transport</keyword>
<dbReference type="EnsemblPlants" id="ONIVA08G26590.1">
    <property type="protein sequence ID" value="ONIVA08G26590.1"/>
    <property type="gene ID" value="ONIVA08G26590"/>
</dbReference>
<dbReference type="Proteomes" id="UP000006591">
    <property type="component" value="Chromosome 8"/>
</dbReference>
<keyword evidence="8" id="KW-1185">Reference proteome</keyword>
<evidence type="ECO:0000256" key="1">
    <source>
        <dbReference type="ARBA" id="ARBA00009106"/>
    </source>
</evidence>
<dbReference type="HOGENOM" id="CLU_072183_0_0_1"/>
<accession>A0A0E0IFS8</accession>
<dbReference type="GO" id="GO:0005634">
    <property type="term" value="C:nucleus"/>
    <property type="evidence" value="ECO:0007669"/>
    <property type="project" value="UniProtKB-SubCell"/>
</dbReference>
<dbReference type="GO" id="GO:0005737">
    <property type="term" value="C:cytoplasm"/>
    <property type="evidence" value="ECO:0007669"/>
    <property type="project" value="UniProtKB-SubCell"/>
</dbReference>
<dbReference type="OMA" id="NMCTRCI"/>
<evidence type="ECO:0000313" key="8">
    <source>
        <dbReference type="Proteomes" id="UP000006591"/>
    </source>
</evidence>
<evidence type="ECO:0000256" key="5">
    <source>
        <dbReference type="SAM" id="MobiDB-lite"/>
    </source>
</evidence>
<protein>
    <recommendedName>
        <fullName evidence="4">60S ribosomal export protein NMD3</fullName>
    </recommendedName>
</protein>
<dbReference type="FunFam" id="3.30.63.20:FF:000001">
    <property type="entry name" value="40S ribosomal protein S25"/>
    <property type="match status" value="1"/>
</dbReference>
<keyword evidence="4" id="KW-0963">Cytoplasm</keyword>
<dbReference type="Pfam" id="PF03297">
    <property type="entry name" value="Ribosomal_S25"/>
    <property type="match status" value="1"/>
</dbReference>
<sequence>MQPNPANMCTRCIRAGVNIIEGVPRHAAVYCPDCTSYLQPPRSWLRAAPESPELMQILLRGLNRPLARPSPAPSSSSPSPTPSASASSSAEWIPVLDGAHARSPSPVLTPALRPSSPPRHRLASEDRAPKKDKAPPPSSKPAKSGGGKQKKKKWSKGKQKEKVNNSVLFDQATYDKLLSEVPKYKQITPSVLSERLRINGSLARRAINDLMTRGLIRMVSVHSSQQIYTRATNT</sequence>
<evidence type="ECO:0000259" key="6">
    <source>
        <dbReference type="Pfam" id="PF04981"/>
    </source>
</evidence>
<reference evidence="7" key="1">
    <citation type="submission" date="2015-04" db="UniProtKB">
        <authorList>
            <consortium name="EnsemblPlants"/>
        </authorList>
    </citation>
    <scope>IDENTIFICATION</scope>
    <source>
        <strain evidence="7">SL10</strain>
    </source>
</reference>
<feature type="compositionally biased region" description="Basic and acidic residues" evidence="5">
    <location>
        <begin position="122"/>
        <end position="134"/>
    </location>
</feature>
<keyword evidence="3" id="KW-0687">Ribonucleoprotein</keyword>
<dbReference type="Gramene" id="ONIVA08G26590.1">
    <property type="protein sequence ID" value="ONIVA08G26590.1"/>
    <property type="gene ID" value="ONIVA08G26590"/>
</dbReference>
<dbReference type="InterPro" id="IPR007064">
    <property type="entry name" value="Nmd3_N"/>
</dbReference>
<feature type="compositionally biased region" description="Low complexity" evidence="5">
    <location>
        <begin position="73"/>
        <end position="90"/>
    </location>
</feature>
<dbReference type="eggNOG" id="KOG1767">
    <property type="taxonomic scope" value="Eukaryota"/>
</dbReference>
<dbReference type="GO" id="GO:1990904">
    <property type="term" value="C:ribonucleoprotein complex"/>
    <property type="evidence" value="ECO:0007669"/>
    <property type="project" value="UniProtKB-KW"/>
</dbReference>